<dbReference type="RefSeq" id="WP_092117747.1">
    <property type="nucleotide sequence ID" value="NZ_FNTH01000001.1"/>
</dbReference>
<sequence length="69" mass="7719">MAEAGTLRTAVDTAWSVFRATHSEVDASDSRRCLLERHLYAGWEVREGDAEEIASFGLAYLTRLPDDEC</sequence>
<dbReference type="AlphaFoldDB" id="A0A1H4Y6E7"/>
<dbReference type="EMBL" id="FNTH01000001">
    <property type="protein sequence ID" value="SED13449.1"/>
    <property type="molecule type" value="Genomic_DNA"/>
</dbReference>
<dbReference type="Proteomes" id="UP000198992">
    <property type="component" value="Unassembled WGS sequence"/>
</dbReference>
<proteinExistence type="predicted"/>
<gene>
    <name evidence="1" type="ORF">SAMN05444164_3803</name>
</gene>
<protein>
    <submittedName>
        <fullName evidence="1">Uncharacterized protein</fullName>
    </submittedName>
</protein>
<dbReference type="OrthoDB" id="8253844at2"/>
<reference evidence="1 2" key="1">
    <citation type="submission" date="2016-10" db="EMBL/GenBank/DDBJ databases">
        <authorList>
            <person name="de Groot N.N."/>
        </authorList>
    </citation>
    <scope>NUCLEOTIDE SEQUENCE [LARGE SCALE GENOMIC DNA]</scope>
    <source>
        <strain evidence="1 2">MT12</strain>
    </source>
</reference>
<evidence type="ECO:0000313" key="1">
    <source>
        <dbReference type="EMBL" id="SED13449.1"/>
    </source>
</evidence>
<organism evidence="1 2">
    <name type="scientific">Bradyrhizobium erythrophlei</name>
    <dbReference type="NCBI Taxonomy" id="1437360"/>
    <lineage>
        <taxon>Bacteria</taxon>
        <taxon>Pseudomonadati</taxon>
        <taxon>Pseudomonadota</taxon>
        <taxon>Alphaproteobacteria</taxon>
        <taxon>Hyphomicrobiales</taxon>
        <taxon>Nitrobacteraceae</taxon>
        <taxon>Bradyrhizobium</taxon>
    </lineage>
</organism>
<accession>A0A1H4Y6E7</accession>
<name>A0A1H4Y6E7_9BRAD</name>
<evidence type="ECO:0000313" key="2">
    <source>
        <dbReference type="Proteomes" id="UP000198992"/>
    </source>
</evidence>